<dbReference type="VEuPathDB" id="VectorBase:RSAN_052471"/>
<feature type="region of interest" description="Disordered" evidence="1">
    <location>
        <begin position="1"/>
        <end position="40"/>
    </location>
</feature>
<dbReference type="Proteomes" id="UP000821837">
    <property type="component" value="Unassembled WGS sequence"/>
</dbReference>
<evidence type="ECO:0000313" key="3">
    <source>
        <dbReference type="Proteomes" id="UP000821837"/>
    </source>
</evidence>
<evidence type="ECO:0000256" key="1">
    <source>
        <dbReference type="SAM" id="MobiDB-lite"/>
    </source>
</evidence>
<protein>
    <submittedName>
        <fullName evidence="2">Uncharacterized protein</fullName>
    </submittedName>
</protein>
<organism evidence="2 3">
    <name type="scientific">Rhipicephalus sanguineus</name>
    <name type="common">Brown dog tick</name>
    <name type="synonym">Ixodes sanguineus</name>
    <dbReference type="NCBI Taxonomy" id="34632"/>
    <lineage>
        <taxon>Eukaryota</taxon>
        <taxon>Metazoa</taxon>
        <taxon>Ecdysozoa</taxon>
        <taxon>Arthropoda</taxon>
        <taxon>Chelicerata</taxon>
        <taxon>Arachnida</taxon>
        <taxon>Acari</taxon>
        <taxon>Parasitiformes</taxon>
        <taxon>Ixodida</taxon>
        <taxon>Ixodoidea</taxon>
        <taxon>Ixodidae</taxon>
        <taxon>Rhipicephalinae</taxon>
        <taxon>Rhipicephalus</taxon>
        <taxon>Rhipicephalus</taxon>
    </lineage>
</organism>
<name>A0A9D4T2A2_RHISA</name>
<reference evidence="2" key="1">
    <citation type="journal article" date="2020" name="Cell">
        <title>Large-Scale Comparative Analyses of Tick Genomes Elucidate Their Genetic Diversity and Vector Capacities.</title>
        <authorList>
            <consortium name="Tick Genome and Microbiome Consortium (TIGMIC)"/>
            <person name="Jia N."/>
            <person name="Wang J."/>
            <person name="Shi W."/>
            <person name="Du L."/>
            <person name="Sun Y."/>
            <person name="Zhan W."/>
            <person name="Jiang J.F."/>
            <person name="Wang Q."/>
            <person name="Zhang B."/>
            <person name="Ji P."/>
            <person name="Bell-Sakyi L."/>
            <person name="Cui X.M."/>
            <person name="Yuan T.T."/>
            <person name="Jiang B.G."/>
            <person name="Yang W.F."/>
            <person name="Lam T.T."/>
            <person name="Chang Q.C."/>
            <person name="Ding S.J."/>
            <person name="Wang X.J."/>
            <person name="Zhu J.G."/>
            <person name="Ruan X.D."/>
            <person name="Zhao L."/>
            <person name="Wei J.T."/>
            <person name="Ye R.Z."/>
            <person name="Que T.C."/>
            <person name="Du C.H."/>
            <person name="Zhou Y.H."/>
            <person name="Cheng J.X."/>
            <person name="Dai P.F."/>
            <person name="Guo W.B."/>
            <person name="Han X.H."/>
            <person name="Huang E.J."/>
            <person name="Li L.F."/>
            <person name="Wei W."/>
            <person name="Gao Y.C."/>
            <person name="Liu J.Z."/>
            <person name="Shao H.Z."/>
            <person name="Wang X."/>
            <person name="Wang C.C."/>
            <person name="Yang T.C."/>
            <person name="Huo Q.B."/>
            <person name="Li W."/>
            <person name="Chen H.Y."/>
            <person name="Chen S.E."/>
            <person name="Zhou L.G."/>
            <person name="Ni X.B."/>
            <person name="Tian J.H."/>
            <person name="Sheng Y."/>
            <person name="Liu T."/>
            <person name="Pan Y.S."/>
            <person name="Xia L.Y."/>
            <person name="Li J."/>
            <person name="Zhao F."/>
            <person name="Cao W.C."/>
        </authorList>
    </citation>
    <scope>NUCLEOTIDE SEQUENCE</scope>
    <source>
        <strain evidence="2">Rsan-2018</strain>
    </source>
</reference>
<accession>A0A9D4T2A2</accession>
<dbReference type="PANTHER" id="PTHR46888">
    <property type="entry name" value="ZINC KNUCKLE DOMAINCONTAINING PROTEIN-RELATED"/>
    <property type="match status" value="1"/>
</dbReference>
<keyword evidence="3" id="KW-1185">Reference proteome</keyword>
<feature type="compositionally biased region" description="Basic and acidic residues" evidence="1">
    <location>
        <begin position="1"/>
        <end position="14"/>
    </location>
</feature>
<dbReference type="AlphaFoldDB" id="A0A9D4T2A2"/>
<dbReference type="PANTHER" id="PTHR46888:SF1">
    <property type="entry name" value="RIBONUCLEASE H"/>
    <property type="match status" value="1"/>
</dbReference>
<proteinExistence type="predicted"/>
<gene>
    <name evidence="2" type="ORF">HPB52_012110</name>
</gene>
<reference evidence="2" key="2">
    <citation type="submission" date="2021-09" db="EMBL/GenBank/DDBJ databases">
        <authorList>
            <person name="Jia N."/>
            <person name="Wang J."/>
            <person name="Shi W."/>
            <person name="Du L."/>
            <person name="Sun Y."/>
            <person name="Zhan W."/>
            <person name="Jiang J."/>
            <person name="Wang Q."/>
            <person name="Zhang B."/>
            <person name="Ji P."/>
            <person name="Sakyi L.B."/>
            <person name="Cui X."/>
            <person name="Yuan T."/>
            <person name="Jiang B."/>
            <person name="Yang W."/>
            <person name="Lam T.T.-Y."/>
            <person name="Chang Q."/>
            <person name="Ding S."/>
            <person name="Wang X."/>
            <person name="Zhu J."/>
            <person name="Ruan X."/>
            <person name="Zhao L."/>
            <person name="Wei J."/>
            <person name="Que T."/>
            <person name="Du C."/>
            <person name="Cheng J."/>
            <person name="Dai P."/>
            <person name="Han X."/>
            <person name="Huang E."/>
            <person name="Gao Y."/>
            <person name="Liu J."/>
            <person name="Shao H."/>
            <person name="Ye R."/>
            <person name="Li L."/>
            <person name="Wei W."/>
            <person name="Wang X."/>
            <person name="Wang C."/>
            <person name="Huo Q."/>
            <person name="Li W."/>
            <person name="Guo W."/>
            <person name="Chen H."/>
            <person name="Chen S."/>
            <person name="Zhou L."/>
            <person name="Zhou L."/>
            <person name="Ni X."/>
            <person name="Tian J."/>
            <person name="Zhou Y."/>
            <person name="Sheng Y."/>
            <person name="Liu T."/>
            <person name="Pan Y."/>
            <person name="Xia L."/>
            <person name="Li J."/>
            <person name="Zhao F."/>
            <person name="Cao W."/>
        </authorList>
    </citation>
    <scope>NUCLEOTIDE SEQUENCE</scope>
    <source>
        <strain evidence="2">Rsan-2018</strain>
        <tissue evidence="2">Larvae</tissue>
    </source>
</reference>
<dbReference type="EMBL" id="JABSTV010001248">
    <property type="protein sequence ID" value="KAH7968880.1"/>
    <property type="molecule type" value="Genomic_DNA"/>
</dbReference>
<evidence type="ECO:0000313" key="2">
    <source>
        <dbReference type="EMBL" id="KAH7968880.1"/>
    </source>
</evidence>
<comment type="caution">
    <text evidence="2">The sequence shown here is derived from an EMBL/GenBank/DDBJ whole genome shotgun (WGS) entry which is preliminary data.</text>
</comment>
<sequence>METRFACRNPDRHMMSGMGDSSDNEEVRNEFAVPEGSGSHSEMEVLKMKIKLRELELEIVREQRGSRPSSRVDRGQENHSELRHFSKLISSVPPKFPMEAEVPVWFEAAESALEGYEVPKAWWGQIIFPLVAEKISFLSTRLAPPQQRNYEVLKGAVLEEMKLLTREYLRQFHGAKKKSGRRVARVRDQVAELYLHCYVEARGVSTFEELLELFTVDQMKDGLSDAALKYVTLHEGGGQHKAHEIAALDITFQEAEGENSGVKRLERKIETMTTGPQDRAKPPVREPTKTRGRFLCGVHGHLKADCLRAENRDAAKSGSQERIWSVHAHVDDGYNCRRVRTRAHQATLPRR</sequence>